<dbReference type="Proteomes" id="UP001259492">
    <property type="component" value="Unassembled WGS sequence"/>
</dbReference>
<organism evidence="1 2">
    <name type="scientific">Microcosmobacter mediterraneus</name>
    <dbReference type="NCBI Taxonomy" id="3075607"/>
    <lineage>
        <taxon>Bacteria</taxon>
        <taxon>Pseudomonadati</taxon>
        <taxon>Bacteroidota</taxon>
        <taxon>Flavobacteriia</taxon>
        <taxon>Flavobacteriales</taxon>
        <taxon>Flavobacteriaceae</taxon>
        <taxon>Microcosmobacter</taxon>
    </lineage>
</organism>
<comment type="caution">
    <text evidence="1">The sequence shown here is derived from an EMBL/GenBank/DDBJ whole genome shotgun (WGS) entry which is preliminary data.</text>
</comment>
<name>A0ABU2YKL8_9FLAO</name>
<evidence type="ECO:0000313" key="1">
    <source>
        <dbReference type="EMBL" id="MDT0558714.1"/>
    </source>
</evidence>
<protein>
    <recommendedName>
        <fullName evidence="3">Methyltransferase FkbM domain-containing protein</fullName>
    </recommendedName>
</protein>
<gene>
    <name evidence="1" type="ORF">RM697_08650</name>
</gene>
<accession>A0ABU2YKL8</accession>
<sequence>MKHWFKNLLKDKFLVFKVRDRWSASVQISQRKLYLKYQEQLKTNTLSTISETGFRVFSQFEEDGMLLFVFSVLGMPHKTFVEIGSDDGINSNSANLYFNFGWHGLFIDGNSKSIKRGRKFFSKYPHPWFYKPKFENAIVTKDNINDLINSNGFNGDIGLLSIDIDGNDYWIWEAIDAITPQVVIIETHREFGLKNIVVPYDANYTYPGKHPLYNGASPVAMVNLAKKKGYRLVGANALGFNFIFIKNGLADDAIPEVSVASVLTHPSVAESQKGFDDIKDWDYIEG</sequence>
<dbReference type="RefSeq" id="WP_311427479.1">
    <property type="nucleotide sequence ID" value="NZ_JAVRIA010000004.1"/>
</dbReference>
<reference evidence="1 2" key="1">
    <citation type="submission" date="2023-09" db="EMBL/GenBank/DDBJ databases">
        <authorList>
            <person name="Rey-Velasco X."/>
        </authorList>
    </citation>
    <scope>NUCLEOTIDE SEQUENCE [LARGE SCALE GENOMIC DNA]</scope>
    <source>
        <strain evidence="1 2">W332</strain>
    </source>
</reference>
<evidence type="ECO:0000313" key="2">
    <source>
        <dbReference type="Proteomes" id="UP001259492"/>
    </source>
</evidence>
<keyword evidence="2" id="KW-1185">Reference proteome</keyword>
<evidence type="ECO:0008006" key="3">
    <source>
        <dbReference type="Google" id="ProtNLM"/>
    </source>
</evidence>
<proteinExistence type="predicted"/>
<dbReference type="EMBL" id="JAVRIA010000004">
    <property type="protein sequence ID" value="MDT0558714.1"/>
    <property type="molecule type" value="Genomic_DNA"/>
</dbReference>